<feature type="compositionally biased region" description="Basic and acidic residues" evidence="1">
    <location>
        <begin position="152"/>
        <end position="186"/>
    </location>
</feature>
<accession>A0A9P0GAS9</accession>
<evidence type="ECO:0000256" key="1">
    <source>
        <dbReference type="SAM" id="MobiDB-lite"/>
    </source>
</evidence>
<evidence type="ECO:0000256" key="2">
    <source>
        <dbReference type="SAM" id="SignalP"/>
    </source>
</evidence>
<proteinExistence type="predicted"/>
<feature type="chain" id="PRO_5040146702" evidence="2">
    <location>
        <begin position="19"/>
        <end position="186"/>
    </location>
</feature>
<protein>
    <submittedName>
        <fullName evidence="3">Uncharacterized protein</fullName>
    </submittedName>
</protein>
<keyword evidence="2" id="KW-0732">Signal</keyword>
<dbReference type="EMBL" id="OV651814">
    <property type="protein sequence ID" value="CAH1106353.1"/>
    <property type="molecule type" value="Genomic_DNA"/>
</dbReference>
<reference evidence="3" key="1">
    <citation type="submission" date="2022-01" db="EMBL/GenBank/DDBJ databases">
        <authorList>
            <person name="King R."/>
        </authorList>
    </citation>
    <scope>NUCLEOTIDE SEQUENCE</scope>
</reference>
<organism evidence="3 4">
    <name type="scientific">Psylliodes chrysocephalus</name>
    <dbReference type="NCBI Taxonomy" id="3402493"/>
    <lineage>
        <taxon>Eukaryota</taxon>
        <taxon>Metazoa</taxon>
        <taxon>Ecdysozoa</taxon>
        <taxon>Arthropoda</taxon>
        <taxon>Hexapoda</taxon>
        <taxon>Insecta</taxon>
        <taxon>Pterygota</taxon>
        <taxon>Neoptera</taxon>
        <taxon>Endopterygota</taxon>
        <taxon>Coleoptera</taxon>
        <taxon>Polyphaga</taxon>
        <taxon>Cucujiformia</taxon>
        <taxon>Chrysomeloidea</taxon>
        <taxon>Chrysomelidae</taxon>
        <taxon>Galerucinae</taxon>
        <taxon>Alticini</taxon>
        <taxon>Psylliodes</taxon>
    </lineage>
</organism>
<feature type="compositionally biased region" description="Basic and acidic residues" evidence="1">
    <location>
        <begin position="108"/>
        <end position="124"/>
    </location>
</feature>
<dbReference type="Proteomes" id="UP001153636">
    <property type="component" value="Chromosome 2"/>
</dbReference>
<feature type="signal peptide" evidence="2">
    <location>
        <begin position="1"/>
        <end position="18"/>
    </location>
</feature>
<feature type="compositionally biased region" description="Acidic residues" evidence="1">
    <location>
        <begin position="125"/>
        <end position="151"/>
    </location>
</feature>
<evidence type="ECO:0000313" key="3">
    <source>
        <dbReference type="EMBL" id="CAH1106353.1"/>
    </source>
</evidence>
<gene>
    <name evidence="3" type="ORF">PSYICH_LOCUS7093</name>
</gene>
<name>A0A9P0GAS9_9CUCU</name>
<sequence>MVILLCIVVSVILNVATSLPMAQNSRQKLEAEECKDITCFKREISSIKKRIFLTLGTAYVANKAVGMVVNPIVEKVSSLLYSAATGAWSFGKNFWTGGSGTETVVEGEAEKETDVGGDADKKEAEEEVTDDKGEAEEEVTDDKGEAEEEVTDDKGEAKEESDADKGAAEEENVEKTSDDGEAKEAK</sequence>
<keyword evidence="4" id="KW-1185">Reference proteome</keyword>
<evidence type="ECO:0000313" key="4">
    <source>
        <dbReference type="Proteomes" id="UP001153636"/>
    </source>
</evidence>
<dbReference type="AlphaFoldDB" id="A0A9P0GAS9"/>
<feature type="region of interest" description="Disordered" evidence="1">
    <location>
        <begin position="101"/>
        <end position="186"/>
    </location>
</feature>